<feature type="transmembrane region" description="Helical" evidence="1">
    <location>
        <begin position="51"/>
        <end position="74"/>
    </location>
</feature>
<reference evidence="3" key="1">
    <citation type="journal article" date="2020" name="New Phytol.">
        <title>Comparative genomics reveals dynamic genome evolution in host specialist ectomycorrhizal fungi.</title>
        <authorList>
            <person name="Lofgren L.A."/>
            <person name="Nguyen N.H."/>
            <person name="Vilgalys R."/>
            <person name="Ruytinx J."/>
            <person name="Liao H.L."/>
            <person name="Branco S."/>
            <person name="Kuo A."/>
            <person name="LaButti K."/>
            <person name="Lipzen A."/>
            <person name="Andreopoulos W."/>
            <person name="Pangilinan J."/>
            <person name="Riley R."/>
            <person name="Hundley H."/>
            <person name="Na H."/>
            <person name="Barry K."/>
            <person name="Grigoriev I.V."/>
            <person name="Stajich J.E."/>
            <person name="Kennedy P.G."/>
        </authorList>
    </citation>
    <scope>NUCLEOTIDE SEQUENCE</scope>
    <source>
        <strain evidence="3">S12</strain>
    </source>
</reference>
<keyword evidence="1" id="KW-0472">Membrane</keyword>
<feature type="transmembrane region" description="Helical" evidence="1">
    <location>
        <begin position="20"/>
        <end position="39"/>
    </location>
</feature>
<dbReference type="InterPro" id="IPR045340">
    <property type="entry name" value="DUF6533"/>
</dbReference>
<evidence type="ECO:0000259" key="2">
    <source>
        <dbReference type="Pfam" id="PF20151"/>
    </source>
</evidence>
<gene>
    <name evidence="3" type="ORF">HD556DRAFT_161374</name>
</gene>
<dbReference type="Pfam" id="PF20151">
    <property type="entry name" value="DUF6533"/>
    <property type="match status" value="1"/>
</dbReference>
<feature type="transmembrane region" description="Helical" evidence="1">
    <location>
        <begin position="185"/>
        <end position="206"/>
    </location>
</feature>
<dbReference type="OrthoDB" id="2672918at2759"/>
<sequence>MTYVSNDPSWWPTINFNIFDSHWAVAAGVVVVYDWVLTLGQEIELIWRQRWSLMTVLYLIIRYVGIPFSVVNLLETMPSVSLTDAVSILQSSHSHPINTLICRGDTNVALTAMLGVIMIARLYAMYQGSTKMLMFLVIIFLAVNIACGVITAISLNDTVIEEAILSGTYMCGYVSEGNDQLLISIIWMLNAVWEVLSLCLSVWIAVKHFRELRRLDPSTGSTIGDCFRVLIQSHVLYFASFVGVSCLQLAILSPAISNSDSIGVLILYGVLQILLIVQMFVLGPRLILSVREHNAKLVAYSDAETSMNTIIFQEHVHVSTSSTM</sequence>
<dbReference type="Proteomes" id="UP000719766">
    <property type="component" value="Unassembled WGS sequence"/>
</dbReference>
<proteinExistence type="predicted"/>
<keyword evidence="4" id="KW-1185">Reference proteome</keyword>
<keyword evidence="1" id="KW-0812">Transmembrane</keyword>
<feature type="transmembrane region" description="Helical" evidence="1">
    <location>
        <begin position="108"/>
        <end position="126"/>
    </location>
</feature>
<dbReference type="EMBL" id="JABBWE010000012">
    <property type="protein sequence ID" value="KAG1798931.1"/>
    <property type="molecule type" value="Genomic_DNA"/>
</dbReference>
<keyword evidence="1" id="KW-1133">Transmembrane helix</keyword>
<protein>
    <recommendedName>
        <fullName evidence="2">DUF6533 domain-containing protein</fullName>
    </recommendedName>
</protein>
<feature type="transmembrane region" description="Helical" evidence="1">
    <location>
        <begin position="133"/>
        <end position="155"/>
    </location>
</feature>
<dbReference type="AlphaFoldDB" id="A0A9P7DN89"/>
<feature type="transmembrane region" description="Helical" evidence="1">
    <location>
        <begin position="262"/>
        <end position="282"/>
    </location>
</feature>
<dbReference type="RefSeq" id="XP_041163472.1">
    <property type="nucleotide sequence ID" value="XM_041309762.1"/>
</dbReference>
<feature type="domain" description="DUF6533" evidence="2">
    <location>
        <begin position="24"/>
        <end position="66"/>
    </location>
</feature>
<evidence type="ECO:0000313" key="3">
    <source>
        <dbReference type="EMBL" id="KAG1798931.1"/>
    </source>
</evidence>
<organism evidence="3 4">
    <name type="scientific">Suillus plorans</name>
    <dbReference type="NCBI Taxonomy" id="116603"/>
    <lineage>
        <taxon>Eukaryota</taxon>
        <taxon>Fungi</taxon>
        <taxon>Dikarya</taxon>
        <taxon>Basidiomycota</taxon>
        <taxon>Agaricomycotina</taxon>
        <taxon>Agaricomycetes</taxon>
        <taxon>Agaricomycetidae</taxon>
        <taxon>Boletales</taxon>
        <taxon>Suillineae</taxon>
        <taxon>Suillaceae</taxon>
        <taxon>Suillus</taxon>
    </lineage>
</organism>
<feature type="transmembrane region" description="Helical" evidence="1">
    <location>
        <begin position="235"/>
        <end position="256"/>
    </location>
</feature>
<name>A0A9P7DN89_9AGAM</name>
<accession>A0A9P7DN89</accession>
<dbReference type="GeneID" id="64603526"/>
<comment type="caution">
    <text evidence="3">The sequence shown here is derived from an EMBL/GenBank/DDBJ whole genome shotgun (WGS) entry which is preliminary data.</text>
</comment>
<evidence type="ECO:0000313" key="4">
    <source>
        <dbReference type="Proteomes" id="UP000719766"/>
    </source>
</evidence>
<evidence type="ECO:0000256" key="1">
    <source>
        <dbReference type="SAM" id="Phobius"/>
    </source>
</evidence>